<dbReference type="GO" id="GO:0005789">
    <property type="term" value="C:endoplasmic reticulum membrane"/>
    <property type="evidence" value="ECO:0007669"/>
    <property type="project" value="UniProtKB-SubCell"/>
</dbReference>
<feature type="transmembrane region" description="Helical" evidence="11">
    <location>
        <begin position="219"/>
        <end position="238"/>
    </location>
</feature>
<comment type="caution">
    <text evidence="13">The sequence shown here is derived from an EMBL/GenBank/DDBJ whole genome shotgun (WGS) entry which is preliminary data.</text>
</comment>
<evidence type="ECO:0000259" key="12">
    <source>
        <dbReference type="PROSITE" id="PS50922"/>
    </source>
</evidence>
<evidence type="ECO:0000256" key="2">
    <source>
        <dbReference type="ARBA" id="ARBA00009808"/>
    </source>
</evidence>
<keyword evidence="6 11" id="KW-1133">Transmembrane helix</keyword>
<evidence type="ECO:0000256" key="5">
    <source>
        <dbReference type="ARBA" id="ARBA00022824"/>
    </source>
</evidence>
<feature type="transmembrane region" description="Helical" evidence="11">
    <location>
        <begin position="78"/>
        <end position="96"/>
    </location>
</feature>
<keyword evidence="8" id="KW-0325">Glycoprotein</keyword>
<name>A0AAV5RJR6_STABA</name>
<dbReference type="InterPro" id="IPR006634">
    <property type="entry name" value="TLC-dom"/>
</dbReference>
<comment type="similarity">
    <text evidence="2">Belongs to the sphingosine N-acyltransferase family.</text>
</comment>
<feature type="transmembrane region" description="Helical" evidence="11">
    <location>
        <begin position="127"/>
        <end position="149"/>
    </location>
</feature>
<dbReference type="Pfam" id="PF03798">
    <property type="entry name" value="TRAM_LAG1_CLN8"/>
    <property type="match status" value="1"/>
</dbReference>
<feature type="transmembrane region" description="Helical" evidence="11">
    <location>
        <begin position="320"/>
        <end position="337"/>
    </location>
</feature>
<feature type="transmembrane region" description="Helical" evidence="11">
    <location>
        <begin position="352"/>
        <end position="372"/>
    </location>
</feature>
<comment type="subcellular location">
    <subcellularLocation>
        <location evidence="1">Endoplasmic reticulum membrane</location>
        <topology evidence="1">Multi-pass membrane protein</topology>
    </subcellularLocation>
</comment>
<feature type="transmembrane region" description="Helical" evidence="11">
    <location>
        <begin position="290"/>
        <end position="313"/>
    </location>
</feature>
<dbReference type="GO" id="GO:0046513">
    <property type="term" value="P:ceramide biosynthetic process"/>
    <property type="evidence" value="ECO:0007669"/>
    <property type="project" value="InterPro"/>
</dbReference>
<dbReference type="GO" id="GO:0050291">
    <property type="term" value="F:sphingosine N-acyltransferase activity"/>
    <property type="evidence" value="ECO:0007669"/>
    <property type="project" value="InterPro"/>
</dbReference>
<dbReference type="InterPro" id="IPR016439">
    <property type="entry name" value="Lag1/Lac1-like"/>
</dbReference>
<keyword evidence="5" id="KW-0256">Endoplasmic reticulum</keyword>
<keyword evidence="14" id="KW-1185">Reference proteome</keyword>
<dbReference type="Proteomes" id="UP001362899">
    <property type="component" value="Unassembled WGS sequence"/>
</dbReference>
<feature type="transmembrane region" description="Helical" evidence="11">
    <location>
        <begin position="245"/>
        <end position="265"/>
    </location>
</feature>
<evidence type="ECO:0000256" key="11">
    <source>
        <dbReference type="SAM" id="Phobius"/>
    </source>
</evidence>
<dbReference type="SMART" id="SM00724">
    <property type="entry name" value="TLC"/>
    <property type="match status" value="1"/>
</dbReference>
<evidence type="ECO:0000256" key="3">
    <source>
        <dbReference type="ARBA" id="ARBA00022679"/>
    </source>
</evidence>
<feature type="compositionally biased region" description="Polar residues" evidence="10">
    <location>
        <begin position="14"/>
        <end position="23"/>
    </location>
</feature>
<feature type="transmembrane region" description="Helical" evidence="11">
    <location>
        <begin position="170"/>
        <end position="188"/>
    </location>
</feature>
<dbReference type="AlphaFoldDB" id="A0AAV5RJR6"/>
<protein>
    <submittedName>
        <fullName evidence="13">Sphingosine N-acyltransferase</fullName>
    </submittedName>
</protein>
<gene>
    <name evidence="13" type="ORF">DASB73_024100</name>
</gene>
<proteinExistence type="inferred from homology"/>
<keyword evidence="4 9" id="KW-0812">Transmembrane</keyword>
<feature type="domain" description="TLC" evidence="12">
    <location>
        <begin position="162"/>
        <end position="380"/>
    </location>
</feature>
<evidence type="ECO:0000256" key="9">
    <source>
        <dbReference type="PROSITE-ProRule" id="PRU00205"/>
    </source>
</evidence>
<dbReference type="EMBL" id="BTGC01000005">
    <property type="protein sequence ID" value="GMM51452.1"/>
    <property type="molecule type" value="Genomic_DNA"/>
</dbReference>
<dbReference type="PANTHER" id="PTHR12560">
    <property type="entry name" value="LONGEVITY ASSURANCE FACTOR 1 LAG1"/>
    <property type="match status" value="1"/>
</dbReference>
<evidence type="ECO:0000313" key="13">
    <source>
        <dbReference type="EMBL" id="GMM51452.1"/>
    </source>
</evidence>
<dbReference type="PANTHER" id="PTHR12560:SF11">
    <property type="entry name" value="CERAMIDE SYNTHASE LAC1-RELATED"/>
    <property type="match status" value="1"/>
</dbReference>
<evidence type="ECO:0000256" key="7">
    <source>
        <dbReference type="ARBA" id="ARBA00023136"/>
    </source>
</evidence>
<feature type="region of interest" description="Disordered" evidence="10">
    <location>
        <begin position="1"/>
        <end position="23"/>
    </location>
</feature>
<dbReference type="PROSITE" id="PS50922">
    <property type="entry name" value="TLC"/>
    <property type="match status" value="1"/>
</dbReference>
<keyword evidence="7 9" id="KW-0472">Membrane</keyword>
<evidence type="ECO:0000256" key="6">
    <source>
        <dbReference type="ARBA" id="ARBA00022989"/>
    </source>
</evidence>
<keyword evidence="3" id="KW-0808">Transferase</keyword>
<evidence type="ECO:0000256" key="4">
    <source>
        <dbReference type="ARBA" id="ARBA00022692"/>
    </source>
</evidence>
<accession>A0AAV5RJR6</accession>
<evidence type="ECO:0000313" key="14">
    <source>
        <dbReference type="Proteomes" id="UP001362899"/>
    </source>
</evidence>
<evidence type="ECO:0000256" key="8">
    <source>
        <dbReference type="ARBA" id="ARBA00023180"/>
    </source>
</evidence>
<evidence type="ECO:0000256" key="1">
    <source>
        <dbReference type="ARBA" id="ARBA00004477"/>
    </source>
</evidence>
<organism evidence="13 14">
    <name type="scientific">Starmerella bacillaris</name>
    <name type="common">Yeast</name>
    <name type="synonym">Candida zemplinina</name>
    <dbReference type="NCBI Taxonomy" id="1247836"/>
    <lineage>
        <taxon>Eukaryota</taxon>
        <taxon>Fungi</taxon>
        <taxon>Dikarya</taxon>
        <taxon>Ascomycota</taxon>
        <taxon>Saccharomycotina</taxon>
        <taxon>Dipodascomycetes</taxon>
        <taxon>Dipodascales</taxon>
        <taxon>Trichomonascaceae</taxon>
        <taxon>Starmerella</taxon>
    </lineage>
</organism>
<reference evidence="13 14" key="1">
    <citation type="journal article" date="2023" name="Elife">
        <title>Identification of key yeast species and microbe-microbe interactions impacting larval growth of Drosophila in the wild.</title>
        <authorList>
            <person name="Mure A."/>
            <person name="Sugiura Y."/>
            <person name="Maeda R."/>
            <person name="Honda K."/>
            <person name="Sakurai N."/>
            <person name="Takahashi Y."/>
            <person name="Watada M."/>
            <person name="Katoh T."/>
            <person name="Gotoh A."/>
            <person name="Gotoh Y."/>
            <person name="Taniguchi I."/>
            <person name="Nakamura K."/>
            <person name="Hayashi T."/>
            <person name="Katayama T."/>
            <person name="Uemura T."/>
            <person name="Hattori Y."/>
        </authorList>
    </citation>
    <scope>NUCLEOTIDE SEQUENCE [LARGE SCALE GENOMIC DNA]</scope>
    <source>
        <strain evidence="13 14">SB-73</strain>
    </source>
</reference>
<sequence length="397" mass="47068">MTQRRVSVGHINVGDTSGSSVTSAHINNDIRSRHQNVHDGQVSHNKKEDLKIVDQKTQLSKKKAKRAPRWRRNAGNNWLIPGTILAIVYTAYFLVARNNPDHWLNMFVKLSYNVPGTDMYGKGVKDYAFVAFHIIFFSFLREFCMQVALKPLAYHLGLRTSHKVNRFLEQMYSLIYYGTTGPIGLYIMRYRCPELWYFNTTAFYEDFPHRVIDMWLKEFYLLQAAFWAQQAIVLLLRLEKPRRDFYELVFHHIITMALIFLSYRFHFTKIGLDVYVTMDLSDFFLALSKILNYLESPAVVFFYFLFVATWIYLRHYLNLVILYSVATEFKTVGPYVLNWETQQYKCWLSQSITFSLLLLLQLVNLYWLWLVLRIAYRYLKDNVKEDVRSEVEDLSDD</sequence>
<evidence type="ECO:0000256" key="10">
    <source>
        <dbReference type="SAM" id="MobiDB-lite"/>
    </source>
</evidence>